<keyword evidence="4" id="KW-1185">Reference proteome</keyword>
<dbReference type="PROSITE" id="PS50088">
    <property type="entry name" value="ANK_REPEAT"/>
    <property type="match status" value="4"/>
</dbReference>
<feature type="repeat" description="ANK" evidence="1">
    <location>
        <begin position="267"/>
        <end position="299"/>
    </location>
</feature>
<dbReference type="Proteomes" id="UP000030663">
    <property type="component" value="Unassembled WGS sequence"/>
</dbReference>
<evidence type="ECO:0000313" key="4">
    <source>
        <dbReference type="Proteomes" id="UP000030663"/>
    </source>
</evidence>
<gene>
    <name evidence="3" type="ORF">FOQG_13601</name>
</gene>
<dbReference type="PROSITE" id="PS50297">
    <property type="entry name" value="ANK_REP_REGION"/>
    <property type="match status" value="3"/>
</dbReference>
<dbReference type="PANTHER" id="PTHR33112:SF16">
    <property type="entry name" value="HETEROKARYON INCOMPATIBILITY DOMAIN-CONTAINING PROTEIN"/>
    <property type="match status" value="1"/>
</dbReference>
<evidence type="ECO:0000313" key="3">
    <source>
        <dbReference type="EMBL" id="EXK82087.1"/>
    </source>
</evidence>
<name>X0CHK8_FUSOX</name>
<accession>X0CHK8</accession>
<dbReference type="SUPFAM" id="SSF48403">
    <property type="entry name" value="Ankyrin repeat"/>
    <property type="match status" value="1"/>
</dbReference>
<dbReference type="InterPro" id="IPR010730">
    <property type="entry name" value="HET"/>
</dbReference>
<evidence type="ECO:0000259" key="2">
    <source>
        <dbReference type="Pfam" id="PF06985"/>
    </source>
</evidence>
<dbReference type="Gene3D" id="1.25.40.20">
    <property type="entry name" value="Ankyrin repeat-containing domain"/>
    <property type="match status" value="3"/>
</dbReference>
<feature type="repeat" description="ANK" evidence="1">
    <location>
        <begin position="68"/>
        <end position="90"/>
    </location>
</feature>
<dbReference type="SMART" id="SM00248">
    <property type="entry name" value="ANK"/>
    <property type="match status" value="7"/>
</dbReference>
<keyword evidence="1" id="KW-0040">ANK repeat</keyword>
<organism evidence="3 4">
    <name type="scientific">Fusarium oxysporum f. sp. raphani 54005</name>
    <dbReference type="NCBI Taxonomy" id="1089458"/>
    <lineage>
        <taxon>Eukaryota</taxon>
        <taxon>Fungi</taxon>
        <taxon>Dikarya</taxon>
        <taxon>Ascomycota</taxon>
        <taxon>Pezizomycotina</taxon>
        <taxon>Sordariomycetes</taxon>
        <taxon>Hypocreomycetidae</taxon>
        <taxon>Hypocreales</taxon>
        <taxon>Nectriaceae</taxon>
        <taxon>Fusarium</taxon>
        <taxon>Fusarium oxysporum species complex</taxon>
    </lineage>
</organism>
<dbReference type="AlphaFoldDB" id="X0CHK8"/>
<reference evidence="3 4" key="1">
    <citation type="submission" date="2011-11" db="EMBL/GenBank/DDBJ databases">
        <title>The Genome Sequence of Fusarium oxysporum PHW815.</title>
        <authorList>
            <consortium name="The Broad Institute Genome Sequencing Platform"/>
            <person name="Ma L.-J."/>
            <person name="Gale L.R."/>
            <person name="Schwartz D.C."/>
            <person name="Zhou S."/>
            <person name="Corby-Kistler H."/>
            <person name="Young S.K."/>
            <person name="Zeng Q."/>
            <person name="Gargeya S."/>
            <person name="Fitzgerald M."/>
            <person name="Haas B."/>
            <person name="Abouelleil A."/>
            <person name="Alvarado L."/>
            <person name="Arachchi H.M."/>
            <person name="Berlin A."/>
            <person name="Brown A."/>
            <person name="Chapman S.B."/>
            <person name="Chen Z."/>
            <person name="Dunbar C."/>
            <person name="Freedman E."/>
            <person name="Gearin G."/>
            <person name="Goldberg J."/>
            <person name="Griggs A."/>
            <person name="Gujja S."/>
            <person name="Heiman D."/>
            <person name="Howarth C."/>
            <person name="Larson L."/>
            <person name="Lui A."/>
            <person name="MacDonald P.J.P."/>
            <person name="Montmayeur A."/>
            <person name="Murphy C."/>
            <person name="Neiman D."/>
            <person name="Pearson M."/>
            <person name="Priest M."/>
            <person name="Roberts A."/>
            <person name="Saif S."/>
            <person name="Shea T."/>
            <person name="Shenoy N."/>
            <person name="Sisk P."/>
            <person name="Stolte C."/>
            <person name="Sykes S."/>
            <person name="Wortman J."/>
            <person name="Nusbaum C."/>
            <person name="Birren B."/>
        </authorList>
    </citation>
    <scope>NUCLEOTIDE SEQUENCE [LARGE SCALE GENOMIC DNA]</scope>
    <source>
        <strain evidence="3 4">54005</strain>
    </source>
</reference>
<dbReference type="PANTHER" id="PTHR33112">
    <property type="entry name" value="DOMAIN PROTEIN, PUTATIVE-RELATED"/>
    <property type="match status" value="1"/>
</dbReference>
<dbReference type="eggNOG" id="ENOG502RIWF">
    <property type="taxonomic scope" value="Eukaryota"/>
</dbReference>
<evidence type="ECO:0000256" key="1">
    <source>
        <dbReference type="PROSITE-ProRule" id="PRU00023"/>
    </source>
</evidence>
<protein>
    <recommendedName>
        <fullName evidence="2">Heterokaryon incompatibility domain-containing protein</fullName>
    </recommendedName>
</protein>
<proteinExistence type="predicted"/>
<dbReference type="HOGENOM" id="CLU_295115_0_0_1"/>
<dbReference type="EMBL" id="KI979331">
    <property type="protein sequence ID" value="EXK82087.1"/>
    <property type="molecule type" value="Genomic_DNA"/>
</dbReference>
<feature type="domain" description="Heterokaryon incompatibility" evidence="2">
    <location>
        <begin position="573"/>
        <end position="725"/>
    </location>
</feature>
<dbReference type="Pfam" id="PF12796">
    <property type="entry name" value="Ank_2"/>
    <property type="match status" value="3"/>
</dbReference>
<dbReference type="OrthoDB" id="3486565at2759"/>
<sequence length="1026" mass="116230">MDIVETLLKRDSIDVDFTDDDGRTLMSWIVSFNSSHGVVGGLRDLAERRIAGLLYQKSNSLLNQPDRDGRTPLSWAAEKGAPDVVKWLLDQPGIELNSKCKLDRTPLFWALSNRLPFGSLSDDRVRYLLEAPGIEKHSWDNDCRTLLSWAAGSAQEQAAEYLLADDNIDVNVADNNGWTPLAWATMKGNEKIVERLLASKHRVDVNLADKKGRTPLYWAVQKKHDRIVDMLLSRDLVTLCSAARKGDLPTVKSLAYAGYDVKRTNLLNQTPLHSAILSGNYKIAEFLLSCTKAINGGDNEGMTPLRSAIQQRRDDLVELLLKHSAETKEIKLYEWFEGYNLTGSFYVCLTENGGEKALSVARVNEIASSNEAIQGPRNRSSEKRYFLFKNSLPWQKGLIRDSIEILQPNKLHLSESVCAGDGRHLVLSAAILLFPWHPDQAFGGLLIPDKEECRITWTIRRGVDTRSEPVWVPLDFFSTLQNSGIPEDGAEFFTQFLDDLERRWLGELAELIKYQIQPWMESCREQHIDHEFCGAKYVSSGLPTRLLDVGETNDLLVKLVEVKSCTNLRDVDYLILSYCWGNGNEKSKTTGTNLGMRLRGFAVSDLSKTIQDAILLTRLMGFQYLWVDAICIIQGPTGDFRSESPRMGDYYSNAACCISASVAKDSQEGFLTERPLARFPMDKIAIKIANYETGYTTFKANDEERSLISNIHGSPLAKRGWCLQETALPKRILHWTLQGLYLQCQTSIFAEDSKVPYTYQAGCGHFSPREIMTRPDEEILFSGGWYQLISVFSKTQLTYETDRLYAIHGLASILIKRLGAEYFNGLFRPSLAQGLLWYHDFNRREGYKRPKDAQLPSWCWASNCPISYLDIQETPIYVKDDHPERPLQFPTHSEALSVIESTTSRLHIRAPIFQLTIGRSDVGYIKNDCSGHTKSFRCRYFLDANRQVMQSMPQSPSVGGEWGQGVDVLWFPVGRDHHAYPYVPGLLVYEVPDEGKGVYRRYGLLQCSDSWLDEKDFEEAKEIILL</sequence>
<feature type="repeat" description="ANK" evidence="1">
    <location>
        <begin position="211"/>
        <end position="234"/>
    </location>
</feature>
<feature type="repeat" description="ANK" evidence="1">
    <location>
        <begin position="300"/>
        <end position="332"/>
    </location>
</feature>
<dbReference type="InterPro" id="IPR002110">
    <property type="entry name" value="Ankyrin_rpt"/>
</dbReference>
<dbReference type="Pfam" id="PF06985">
    <property type="entry name" value="HET"/>
    <property type="match status" value="1"/>
</dbReference>
<dbReference type="InterPro" id="IPR036770">
    <property type="entry name" value="Ankyrin_rpt-contain_sf"/>
</dbReference>